<dbReference type="InterPro" id="IPR036291">
    <property type="entry name" value="NAD(P)-bd_dom_sf"/>
</dbReference>
<dbReference type="InterPro" id="IPR049900">
    <property type="entry name" value="PKS_mFAS_DH"/>
</dbReference>
<dbReference type="Pfam" id="PF08659">
    <property type="entry name" value="KR"/>
    <property type="match status" value="1"/>
</dbReference>
<dbReference type="Pfam" id="PF16197">
    <property type="entry name" value="KAsynt_C_assoc"/>
    <property type="match status" value="1"/>
</dbReference>
<dbReference type="PROSITE" id="PS00012">
    <property type="entry name" value="PHOSPHOPANTETHEINE"/>
    <property type="match status" value="1"/>
</dbReference>
<gene>
    <name evidence="9" type="ORF">B0J12DRAFT_619558</name>
</gene>
<dbReference type="InterPro" id="IPR020807">
    <property type="entry name" value="PKS_DH"/>
</dbReference>
<name>A0ABQ8GI17_9PEZI</name>
<dbReference type="Gene3D" id="3.40.47.10">
    <property type="match status" value="1"/>
</dbReference>
<dbReference type="InterPro" id="IPR013154">
    <property type="entry name" value="ADH-like_N"/>
</dbReference>
<evidence type="ECO:0000256" key="4">
    <source>
        <dbReference type="ARBA" id="ARBA00023268"/>
    </source>
</evidence>
<dbReference type="Proteomes" id="UP000774617">
    <property type="component" value="Unassembled WGS sequence"/>
</dbReference>
<dbReference type="CDD" id="cd00833">
    <property type="entry name" value="PKS"/>
    <property type="match status" value="1"/>
</dbReference>
<feature type="region of interest" description="C-terminal hotdog fold" evidence="5">
    <location>
        <begin position="1063"/>
        <end position="1222"/>
    </location>
</feature>
<comment type="caution">
    <text evidence="9">The sequence shown here is derived from an EMBL/GenBank/DDBJ whole genome shotgun (WGS) entry which is preliminary data.</text>
</comment>
<evidence type="ECO:0000256" key="2">
    <source>
        <dbReference type="ARBA" id="ARBA00022553"/>
    </source>
</evidence>
<evidence type="ECO:0000259" key="8">
    <source>
        <dbReference type="PROSITE" id="PS52019"/>
    </source>
</evidence>
<dbReference type="SUPFAM" id="SSF55048">
    <property type="entry name" value="Probable ACP-binding domain of malonyl-CoA ACP transacylase"/>
    <property type="match status" value="1"/>
</dbReference>
<dbReference type="Pfam" id="PF23114">
    <property type="entry name" value="NAD-bd_HRPKS_sdrA"/>
    <property type="match status" value="1"/>
</dbReference>
<dbReference type="InterPro" id="IPR006162">
    <property type="entry name" value="Ppantetheine_attach_site"/>
</dbReference>
<dbReference type="Pfam" id="PF21089">
    <property type="entry name" value="PKS_DH_N"/>
    <property type="match status" value="1"/>
</dbReference>
<dbReference type="SMART" id="SM00823">
    <property type="entry name" value="PKS_PP"/>
    <property type="match status" value="1"/>
</dbReference>
<dbReference type="SUPFAM" id="SSF47336">
    <property type="entry name" value="ACP-like"/>
    <property type="match status" value="1"/>
</dbReference>
<evidence type="ECO:0000256" key="3">
    <source>
        <dbReference type="ARBA" id="ARBA00022679"/>
    </source>
</evidence>
<dbReference type="InterPro" id="IPR020806">
    <property type="entry name" value="PKS_PP-bd"/>
</dbReference>
<dbReference type="InterPro" id="IPR036736">
    <property type="entry name" value="ACP-like_sf"/>
</dbReference>
<dbReference type="InterPro" id="IPR056501">
    <property type="entry name" value="NAD-bd_HRPKS_sdrA"/>
</dbReference>
<evidence type="ECO:0000256" key="5">
    <source>
        <dbReference type="PROSITE-ProRule" id="PRU01363"/>
    </source>
</evidence>
<dbReference type="SMART" id="SM00822">
    <property type="entry name" value="PKS_KR"/>
    <property type="match status" value="1"/>
</dbReference>
<evidence type="ECO:0000313" key="9">
    <source>
        <dbReference type="EMBL" id="KAH7056934.1"/>
    </source>
</evidence>
<keyword evidence="10" id="KW-1185">Reference proteome</keyword>
<dbReference type="PANTHER" id="PTHR43775">
    <property type="entry name" value="FATTY ACID SYNTHASE"/>
    <property type="match status" value="1"/>
</dbReference>
<reference evidence="9 10" key="1">
    <citation type="journal article" date="2021" name="Nat. Commun.">
        <title>Genetic determinants of endophytism in the Arabidopsis root mycobiome.</title>
        <authorList>
            <person name="Mesny F."/>
            <person name="Miyauchi S."/>
            <person name="Thiergart T."/>
            <person name="Pickel B."/>
            <person name="Atanasova L."/>
            <person name="Karlsson M."/>
            <person name="Huettel B."/>
            <person name="Barry K.W."/>
            <person name="Haridas S."/>
            <person name="Chen C."/>
            <person name="Bauer D."/>
            <person name="Andreopoulos W."/>
            <person name="Pangilinan J."/>
            <person name="LaButti K."/>
            <person name="Riley R."/>
            <person name="Lipzen A."/>
            <person name="Clum A."/>
            <person name="Drula E."/>
            <person name="Henrissat B."/>
            <person name="Kohler A."/>
            <person name="Grigoriev I.V."/>
            <person name="Martin F.M."/>
            <person name="Hacquard S."/>
        </authorList>
    </citation>
    <scope>NUCLEOTIDE SEQUENCE [LARGE SCALE GENOMIC DNA]</scope>
    <source>
        <strain evidence="9 10">MPI-SDFR-AT-0080</strain>
    </source>
</reference>
<dbReference type="InterPro" id="IPR020841">
    <property type="entry name" value="PKS_Beta-ketoAc_synthase_dom"/>
</dbReference>
<dbReference type="Gene3D" id="3.40.50.720">
    <property type="entry name" value="NAD(P)-binding Rossmann-like Domain"/>
    <property type="match status" value="3"/>
</dbReference>
<dbReference type="SUPFAM" id="SSF50129">
    <property type="entry name" value="GroES-like"/>
    <property type="match status" value="1"/>
</dbReference>
<dbReference type="InterPro" id="IPR042104">
    <property type="entry name" value="PKS_dehydratase_sf"/>
</dbReference>
<dbReference type="InterPro" id="IPR002364">
    <property type="entry name" value="Quin_OxRdtase/zeta-crystal_CS"/>
</dbReference>
<dbReference type="InterPro" id="IPR011032">
    <property type="entry name" value="GroES-like_sf"/>
</dbReference>
<accession>A0ABQ8GI17</accession>
<dbReference type="Pfam" id="PF00109">
    <property type="entry name" value="ketoacyl-synt"/>
    <property type="match status" value="1"/>
</dbReference>
<dbReference type="PROSITE" id="PS52019">
    <property type="entry name" value="PKS_MFAS_DH"/>
    <property type="match status" value="1"/>
</dbReference>
<dbReference type="InterPro" id="IPR016036">
    <property type="entry name" value="Malonyl_transacylase_ACP-bd"/>
</dbReference>
<dbReference type="Pfam" id="PF13602">
    <property type="entry name" value="ADH_zinc_N_2"/>
    <property type="match status" value="1"/>
</dbReference>
<organism evidence="9 10">
    <name type="scientific">Macrophomina phaseolina</name>
    <dbReference type="NCBI Taxonomy" id="35725"/>
    <lineage>
        <taxon>Eukaryota</taxon>
        <taxon>Fungi</taxon>
        <taxon>Dikarya</taxon>
        <taxon>Ascomycota</taxon>
        <taxon>Pezizomycotina</taxon>
        <taxon>Dothideomycetes</taxon>
        <taxon>Dothideomycetes incertae sedis</taxon>
        <taxon>Botryosphaeriales</taxon>
        <taxon>Botryosphaeriaceae</taxon>
        <taxon>Macrophomina</taxon>
    </lineage>
</organism>
<keyword evidence="2" id="KW-0597">Phosphoprotein</keyword>
<dbReference type="Gene3D" id="1.10.1200.10">
    <property type="entry name" value="ACP-like"/>
    <property type="match status" value="1"/>
</dbReference>
<dbReference type="SUPFAM" id="SSF52151">
    <property type="entry name" value="FabD/lysophospholipase-like"/>
    <property type="match status" value="1"/>
</dbReference>
<dbReference type="InterPro" id="IPR001227">
    <property type="entry name" value="Ac_transferase_dom_sf"/>
</dbReference>
<keyword evidence="3" id="KW-0808">Transferase</keyword>
<dbReference type="PROSITE" id="PS50075">
    <property type="entry name" value="CARRIER"/>
    <property type="match status" value="1"/>
</dbReference>
<dbReference type="InterPro" id="IPR020843">
    <property type="entry name" value="ER"/>
</dbReference>
<dbReference type="InterPro" id="IPR016035">
    <property type="entry name" value="Acyl_Trfase/lysoPLipase"/>
</dbReference>
<dbReference type="InterPro" id="IPR049551">
    <property type="entry name" value="PKS_DH_C"/>
</dbReference>
<dbReference type="CDD" id="cd05195">
    <property type="entry name" value="enoyl_red"/>
    <property type="match status" value="1"/>
</dbReference>
<dbReference type="SMART" id="SM00825">
    <property type="entry name" value="PKS_KS"/>
    <property type="match status" value="1"/>
</dbReference>
<dbReference type="Gene3D" id="3.40.366.10">
    <property type="entry name" value="Malonyl-Coenzyme A Acyl Carrier Protein, domain 2"/>
    <property type="match status" value="1"/>
</dbReference>
<dbReference type="Gene3D" id="3.10.129.110">
    <property type="entry name" value="Polyketide synthase dehydratase"/>
    <property type="match status" value="1"/>
</dbReference>
<dbReference type="InterPro" id="IPR050091">
    <property type="entry name" value="PKS_NRPS_Biosynth_Enz"/>
</dbReference>
<dbReference type="SMART" id="SM00827">
    <property type="entry name" value="PKS_AT"/>
    <property type="match status" value="1"/>
</dbReference>
<dbReference type="EMBL" id="JAGTJR010000007">
    <property type="protein sequence ID" value="KAH7056934.1"/>
    <property type="molecule type" value="Genomic_DNA"/>
</dbReference>
<proteinExistence type="predicted"/>
<protein>
    <submittedName>
        <fullName evidence="9">Polyketide synthase</fullName>
    </submittedName>
</protein>
<dbReference type="SMART" id="SM00826">
    <property type="entry name" value="PKS_DH"/>
    <property type="match status" value="1"/>
</dbReference>
<dbReference type="Pfam" id="PF14765">
    <property type="entry name" value="PS-DH"/>
    <property type="match status" value="1"/>
</dbReference>
<dbReference type="Pfam" id="PF08240">
    <property type="entry name" value="ADH_N"/>
    <property type="match status" value="1"/>
</dbReference>
<dbReference type="InterPro" id="IPR013968">
    <property type="entry name" value="PKS_KR"/>
</dbReference>
<dbReference type="PROSITE" id="PS01162">
    <property type="entry name" value="QOR_ZETA_CRYSTAL"/>
    <property type="match status" value="1"/>
</dbReference>
<dbReference type="InterPro" id="IPR016039">
    <property type="entry name" value="Thiolase-like"/>
</dbReference>
<dbReference type="PROSITE" id="PS52004">
    <property type="entry name" value="KS3_2"/>
    <property type="match status" value="1"/>
</dbReference>
<evidence type="ECO:0000313" key="10">
    <source>
        <dbReference type="Proteomes" id="UP000774617"/>
    </source>
</evidence>
<dbReference type="SUPFAM" id="SSF53901">
    <property type="entry name" value="Thiolase-like"/>
    <property type="match status" value="1"/>
</dbReference>
<evidence type="ECO:0000259" key="6">
    <source>
        <dbReference type="PROSITE" id="PS50075"/>
    </source>
</evidence>
<evidence type="ECO:0000259" key="7">
    <source>
        <dbReference type="PROSITE" id="PS52004"/>
    </source>
</evidence>
<keyword evidence="4" id="KW-0511">Multifunctional enzyme</keyword>
<feature type="active site" description="Proton donor; for dehydratase activity" evidence="5">
    <location>
        <position position="1127"/>
    </location>
</feature>
<feature type="active site" description="Proton acceptor; for dehydratase activity" evidence="5">
    <location>
        <position position="946"/>
    </location>
</feature>
<sequence>MGCRLPGESSSPHALWKFLERGGIARNEPPASRFNLKSHYDGSGKPHMMGSPGGMFLENHNPEDIDAAFFSLSSTEATALDPQQGQLLEVVYECLENAGVPLESLNGAAVACVVGSYAGDYETIQSRDPEDRAPNITVGIGRAMLSNRISHFLNIKGPSMTIDTACSGALQSLDVACRYLQTREVDGAIIAAANMYLNPEHCMDRGAMKAAASPTARCHAFDAKADGYIKGEAVNAVYLKRLDDAIRDGDPIRAVIRGTATNSDGYTPGIASPSSEAQAAAVRAAYANAGISDFNETSYVECHGTGTQAGDPTEVSGVAAAFDTEKRDEPLIIGSIKSNVGHSEPAAGLSGLIKAILALEHDVIPGNPTFIDPNPKIDFDRLRVRASRTAIPWPKRPFKRASVNSFGYGGSNAHVILDETRKWSTPRQVSSYREADQFDDFFSTDTEKTEHPPHLLVFSANDESSLPNCVSALSKHLMNPEVSVKLEDLAYTLSERRTKHFNRGFLVSRSSTSLDETALTTGKLWNSPPRIGFVFTGQGAQWSEMGKQLVDTFPRAKLTLQRLDKALQTVPRPPKWSLLKELVEPRNPQVLRQPEFSQPLVTALQLALVDVLRSFGVTPQSVVGHSSGEIAAACAAGYLTEENAIKAAFYRGQAALAGEGQAANSDVGMLAVGLGPNEVAEYMIGLEEKVQIACFNSPKSVTLSGAVPALNEIKDLLVQDGHFARLLQVNLAYHSRYMADIGEVYERMLESDFSSNIIPEAEPKMFSSVLGREMDQPADVQYWKTNMVSPVMFDNAFKQMISGKAGANFVIEVGPSKALAGPVAQIKDDVTGGASVEYCGALSRGSEAINSLFDVAGRLFAAGYPVNLMEVNRLTGIKPSVIIDLPNYSWNHSTKYWYENQSSKDWRYRLFPHHDLIGTKILGTSWHSPSWKKTLSLEDLPWLKDHMIGGEILFPAAGFMAMAVEAVSQVTHALAQIDDIPAPVDPCYRLRDSTFPKALVLDEAKPTKLLLSLARRPGKDNPWYEYKAFSLSGDAWVEHCRGLVRAEENRSKKASSHDIRPFSHAVDSQLWYRALESAGFQFGPLFQRSLEVEAISGKRSVRSKLDLSTPPSTWGQSSYPMHPACIDGCLQSVVPAVWHGNRTAVDHPLIPAIIDDILICPPKRPSVQTATSLASSKYGGLGRPEVYKNNVAEARVYDPETGDLLFQLKGLHFHQLDNTEEAEEKHKFTQLQWKPDLTFLNHNDPYFVKLNPYEFMDLVAFKMPTLNVAEINLLPGNESSVWVDAGSGGRSTARKFTYFSNDAKAIVSVQEKYSKVPAADFQMFDPSNPLKLASDLAIIRTGVLTEELLKYAVALCHPNGYIYVVEQDNTDQEQTKSLIQSQGFGPCHPLPGANAWLIAIAPIKWQLDTTVKMVRFRERTQVHDRLTKELEEIGWSVIDYPITAESEISGPVIVVDELESPLLADINAQQWDALKTLLGSRSPILWLTEGSQYKVTRPTQAMIHGLARSVRAEDPDVNFATLDIEEGATGPRFFGALRPSLFKLQQAKAPGPADHEYAVRDGWVYVSRVLANDPVNKAVHEEDHGREFQEASLHDHAGTVRLRTERVGALEGLSYFEVSEGEESLPDGCVEVELYAAGMNFKDLAISMGTVPENEWMLGHEGAGVVRRSASPQYKPGTRVVAFSKRTFANRFITKAGRLRAVPDWMTLEEAATIPCVYLTAVHALFDLAKTRSGQRVLIHSAAGGLGIACIQVCRHIGAEVFVTVGNEEKRAFLREEYGIPDSHIFHSRNTRFAAELMEATADEGVDVVINTLTGESLEESWRCIREGGTFVELGKKDIVDRNYLPMEPFARNVGYHAVDMGHSRVDADSAFIDGIFDRLWPLVEQRIVKPITPMKVFPWDDISAAFHYMRGGKHMGKIVISNGSKTDVTVQMRPHPRTLRLRPDVSYLLVGGLKGLCGSLAVQLARRGAKHLVVLARSGYADAASQATIANIESEGCHVQLMVGDVSKVEDVRRVFNEAEPRVAGVIQGAMVLRDKIYTSMTIDDYRQAVDCKVKGTWNLHNAALETKSELDFFSMLSSISGVVGQRGQANYAAANAFLDAFAAYRRGLGLRANSIDLGAIEEVGYISRNTDLLQMFDPSTWTPINEKLFLRIVEQSLLQQVYAGYPASDDQLITGLTVPLGPESPLMADARFSTLRTGGSQGTAAAGDGKDKEIAAFLLLARSGGDALDAAVGVVNKQFQQILRLAEPMEPAKALSSYGLDSLAAVELRNWIRKELQVDLTTLDITNAKSLLALCEKVVQKIHAAASS</sequence>
<feature type="domain" description="PKS/mFAS DH" evidence="8">
    <location>
        <begin position="914"/>
        <end position="1222"/>
    </location>
</feature>
<dbReference type="SUPFAM" id="SSF51735">
    <property type="entry name" value="NAD(P)-binding Rossmann-fold domains"/>
    <property type="match status" value="3"/>
</dbReference>
<dbReference type="SMART" id="SM00829">
    <property type="entry name" value="PKS_ER"/>
    <property type="match status" value="1"/>
</dbReference>
<dbReference type="InterPro" id="IPR009081">
    <property type="entry name" value="PP-bd_ACP"/>
</dbReference>
<feature type="region of interest" description="N-terminal hotdog fold" evidence="5">
    <location>
        <begin position="914"/>
        <end position="1051"/>
    </location>
</feature>
<dbReference type="InterPro" id="IPR014030">
    <property type="entry name" value="Ketoacyl_synth_N"/>
</dbReference>
<dbReference type="InterPro" id="IPR014043">
    <property type="entry name" value="Acyl_transferase_dom"/>
</dbReference>
<dbReference type="InterPro" id="IPR014031">
    <property type="entry name" value="Ketoacyl_synth_C"/>
</dbReference>
<dbReference type="InterPro" id="IPR032821">
    <property type="entry name" value="PKS_assoc"/>
</dbReference>
<feature type="domain" description="Carrier" evidence="6">
    <location>
        <begin position="2228"/>
        <end position="2304"/>
    </location>
</feature>
<dbReference type="InterPro" id="IPR049552">
    <property type="entry name" value="PKS_DH_N"/>
</dbReference>
<dbReference type="InterPro" id="IPR057326">
    <property type="entry name" value="KR_dom"/>
</dbReference>
<evidence type="ECO:0000256" key="1">
    <source>
        <dbReference type="ARBA" id="ARBA00022450"/>
    </source>
</evidence>
<dbReference type="Pfam" id="PF00550">
    <property type="entry name" value="PP-binding"/>
    <property type="match status" value="1"/>
</dbReference>
<feature type="domain" description="Ketosynthase family 3 (KS3)" evidence="7">
    <location>
        <begin position="1"/>
        <end position="419"/>
    </location>
</feature>
<dbReference type="Pfam" id="PF00698">
    <property type="entry name" value="Acyl_transf_1"/>
    <property type="match status" value="1"/>
</dbReference>
<dbReference type="Gene3D" id="3.90.180.10">
    <property type="entry name" value="Medium-chain alcohol dehydrogenases, catalytic domain"/>
    <property type="match status" value="1"/>
</dbReference>
<dbReference type="Pfam" id="PF02801">
    <property type="entry name" value="Ketoacyl-synt_C"/>
    <property type="match status" value="1"/>
</dbReference>
<keyword evidence="1" id="KW-0596">Phosphopantetheine</keyword>
<dbReference type="PANTHER" id="PTHR43775:SF18">
    <property type="entry name" value="ENZYME, PUTATIVE (JCVI)-RELATED"/>
    <property type="match status" value="1"/>
</dbReference>